<dbReference type="AlphaFoldDB" id="A0A6A4GWX2"/>
<feature type="signal peptide" evidence="1">
    <location>
        <begin position="1"/>
        <end position="16"/>
    </location>
</feature>
<dbReference type="Proteomes" id="UP000799118">
    <property type="component" value="Unassembled WGS sequence"/>
</dbReference>
<evidence type="ECO:0000256" key="1">
    <source>
        <dbReference type="SAM" id="SignalP"/>
    </source>
</evidence>
<dbReference type="EMBL" id="ML769661">
    <property type="protein sequence ID" value="KAE9390349.1"/>
    <property type="molecule type" value="Genomic_DNA"/>
</dbReference>
<proteinExistence type="predicted"/>
<protein>
    <submittedName>
        <fullName evidence="2">Uncharacterized protein</fullName>
    </submittedName>
</protein>
<feature type="chain" id="PRO_5025485358" evidence="1">
    <location>
        <begin position="17"/>
        <end position="65"/>
    </location>
</feature>
<name>A0A6A4GWX2_9AGAR</name>
<sequence length="65" mass="7370">MRFCITIVALLFTVIASPIARVDHDRLELEAVEENPSQRDIIPFVNTEKTNRPPVPGAVRPRIFV</sequence>
<keyword evidence="3" id="KW-1185">Reference proteome</keyword>
<evidence type="ECO:0000313" key="3">
    <source>
        <dbReference type="Proteomes" id="UP000799118"/>
    </source>
</evidence>
<accession>A0A6A4GWX2</accession>
<organism evidence="2 3">
    <name type="scientific">Gymnopus androsaceus JB14</name>
    <dbReference type="NCBI Taxonomy" id="1447944"/>
    <lineage>
        <taxon>Eukaryota</taxon>
        <taxon>Fungi</taxon>
        <taxon>Dikarya</taxon>
        <taxon>Basidiomycota</taxon>
        <taxon>Agaricomycotina</taxon>
        <taxon>Agaricomycetes</taxon>
        <taxon>Agaricomycetidae</taxon>
        <taxon>Agaricales</taxon>
        <taxon>Marasmiineae</taxon>
        <taxon>Omphalotaceae</taxon>
        <taxon>Gymnopus</taxon>
    </lineage>
</organism>
<gene>
    <name evidence="2" type="ORF">BT96DRAFT_925961</name>
</gene>
<keyword evidence="1" id="KW-0732">Signal</keyword>
<reference evidence="2" key="1">
    <citation type="journal article" date="2019" name="Environ. Microbiol.">
        <title>Fungal ecological strategies reflected in gene transcription - a case study of two litter decomposers.</title>
        <authorList>
            <person name="Barbi F."/>
            <person name="Kohler A."/>
            <person name="Barry K."/>
            <person name="Baskaran P."/>
            <person name="Daum C."/>
            <person name="Fauchery L."/>
            <person name="Ihrmark K."/>
            <person name="Kuo A."/>
            <person name="LaButti K."/>
            <person name="Lipzen A."/>
            <person name="Morin E."/>
            <person name="Grigoriev I.V."/>
            <person name="Henrissat B."/>
            <person name="Lindahl B."/>
            <person name="Martin F."/>
        </authorList>
    </citation>
    <scope>NUCLEOTIDE SEQUENCE</scope>
    <source>
        <strain evidence="2">JB14</strain>
    </source>
</reference>
<evidence type="ECO:0000313" key="2">
    <source>
        <dbReference type="EMBL" id="KAE9390349.1"/>
    </source>
</evidence>